<feature type="signal peptide" evidence="8">
    <location>
        <begin position="1"/>
        <end position="31"/>
    </location>
</feature>
<evidence type="ECO:0000313" key="11">
    <source>
        <dbReference type="Proteomes" id="UP000223913"/>
    </source>
</evidence>
<reference evidence="10 11" key="1">
    <citation type="submission" date="2017-10" db="EMBL/GenBank/DDBJ databases">
        <title>The draft genome sequence of Lewinella nigricans NBRC 102662.</title>
        <authorList>
            <person name="Wang K."/>
        </authorList>
    </citation>
    <scope>NUCLEOTIDE SEQUENCE [LARGE SCALE GENOMIC DNA]</scope>
    <source>
        <strain evidence="10 11">NBRC 102662</strain>
    </source>
</reference>
<dbReference type="EMBL" id="PDUD01000009">
    <property type="protein sequence ID" value="PHN07704.1"/>
    <property type="molecule type" value="Genomic_DNA"/>
</dbReference>
<dbReference type="InterPro" id="IPR012910">
    <property type="entry name" value="Plug_dom"/>
</dbReference>
<keyword evidence="3 7" id="KW-1134">Transmembrane beta strand</keyword>
<dbReference type="Gene3D" id="2.60.40.1120">
    <property type="entry name" value="Carboxypeptidase-like, regulatory domain"/>
    <property type="match status" value="1"/>
</dbReference>
<dbReference type="InterPro" id="IPR023996">
    <property type="entry name" value="TonB-dep_OMP_SusC/RagA"/>
</dbReference>
<evidence type="ECO:0000256" key="6">
    <source>
        <dbReference type="ARBA" id="ARBA00023237"/>
    </source>
</evidence>
<dbReference type="SUPFAM" id="SSF49464">
    <property type="entry name" value="Carboxypeptidase regulatory domain-like"/>
    <property type="match status" value="1"/>
</dbReference>
<accession>A0A2D0NGR6</accession>
<dbReference type="NCBIfam" id="TIGR04056">
    <property type="entry name" value="OMP_RagA_SusC"/>
    <property type="match status" value="1"/>
</dbReference>
<keyword evidence="5 7" id="KW-0472">Membrane</keyword>
<dbReference type="InterPro" id="IPR008969">
    <property type="entry name" value="CarboxyPept-like_regulatory"/>
</dbReference>
<dbReference type="SUPFAM" id="SSF56935">
    <property type="entry name" value="Porins"/>
    <property type="match status" value="1"/>
</dbReference>
<dbReference type="AlphaFoldDB" id="A0A2D0NGR6"/>
<dbReference type="PROSITE" id="PS52016">
    <property type="entry name" value="TONB_DEPENDENT_REC_3"/>
    <property type="match status" value="1"/>
</dbReference>
<dbReference type="RefSeq" id="WP_099149150.1">
    <property type="nucleotide sequence ID" value="NZ_PDUD01000009.1"/>
</dbReference>
<sequence>MITYSQPYFIRYGRSLLLMIMVLMSYQFSFAQQEVSGTVADENGDPLIGVNVLAQGTTIGTVTDLEGNYTLAFPDEVTALQFSYTGYATQSVDIGGRTQIDVTLQFGAALDEVVVTAIGISREKKALSYSITEVGADEISTVRDHNPLNSLVGKVAGVNITQGTGGPGAGSRIVIRGNNSITSNNQPLIVVDGMPIDASGSNSGGSVYNSNVTGGGITDINPDDIESISVLKGPNAAALYGSRASNGVLLITTKKGTARQGIGVSINSNITFDNPMFLPDYQNEYGQGTAQNVPGNVTDLKSASSSWGPRLDGSSQLYYTGENRPYTAQPTNVEDFFRTAPKVINTLALEGGSKDFNARFSYTNNQTQSILPNSDLESHNFTLRTQMNLSSRLSLDAKATYFSQELNNKVSQGSEGVLSYLYYMPRNVAIQDLETYQYPDESLDAVSYSALGANPYWLLNHDRNFNRRERLLSFAKLTYQFTDWLSAFARVGTDVTNVQGEGITQPGHHFVKQGALSASNARNTETNADFLFMINKDVGSSLNINVNLGGNASYRTGEGVRFTSSNFKIPTRPILANTVENDPFYTPLREKKVNSLYASASISYDNFIYLDITGRNDWSSTLPEDNRSYFYPSFGLSFLLDRFLDPNGATFDLIKVRGNYAEVGNDTDPYQLNTLYFVAQDGYLGRTTLSRDAVRKSESLLPESINSLEFGVELRMLRNRLYLDMSWYNIESTDLIYDVPVPAATGFSAFRENIGKVTNTGVEFLIGGSPIRTGSFNWDLSFNFTANENELVELIEDLESHTLNTTNSGNIAIQATVGGGYGDIYGTTWRTNDAGQVIVNSNGIPLASTDRTLLGNAQPDWIGGLSNTLTYKNLMLRFLIDARIGGQVYSATNASLDGSGASVESLQYRDGGITVDGVVEQEDGTFVPNTTQITAQQYWGAYSGIGANYVFNQDNIRLREFVLGYNIPASAFGNSFLQGANISLIGRNLFFLSKDIPHVDPEASLGTSNNGMGILSNNLPTLRSIGFNISLKF</sequence>
<dbReference type="Gene3D" id="2.170.130.10">
    <property type="entry name" value="TonB-dependent receptor, plug domain"/>
    <property type="match status" value="1"/>
</dbReference>
<evidence type="ECO:0000256" key="2">
    <source>
        <dbReference type="ARBA" id="ARBA00022448"/>
    </source>
</evidence>
<evidence type="ECO:0000256" key="3">
    <source>
        <dbReference type="ARBA" id="ARBA00022452"/>
    </source>
</evidence>
<protein>
    <submittedName>
        <fullName evidence="10">SusC/RagA family TonB-linked outer membrane protein</fullName>
    </submittedName>
</protein>
<dbReference type="NCBIfam" id="TIGR04057">
    <property type="entry name" value="SusC_RagA_signa"/>
    <property type="match status" value="1"/>
</dbReference>
<evidence type="ECO:0000256" key="1">
    <source>
        <dbReference type="ARBA" id="ARBA00004571"/>
    </source>
</evidence>
<proteinExistence type="inferred from homology"/>
<keyword evidence="2 7" id="KW-0813">Transport</keyword>
<comment type="subcellular location">
    <subcellularLocation>
        <location evidence="1 7">Cell outer membrane</location>
        <topology evidence="1 7">Multi-pass membrane protein</topology>
    </subcellularLocation>
</comment>
<dbReference type="InterPro" id="IPR039426">
    <property type="entry name" value="TonB-dep_rcpt-like"/>
</dbReference>
<evidence type="ECO:0000256" key="8">
    <source>
        <dbReference type="SAM" id="SignalP"/>
    </source>
</evidence>
<dbReference type="OrthoDB" id="9768177at2"/>
<name>A0A2D0NGR6_FLAN2</name>
<dbReference type="InterPro" id="IPR023997">
    <property type="entry name" value="TonB-dep_OMP_SusC/RagA_CS"/>
</dbReference>
<dbReference type="Pfam" id="PF13715">
    <property type="entry name" value="CarbopepD_reg_2"/>
    <property type="match status" value="1"/>
</dbReference>
<feature type="domain" description="TonB-dependent receptor plug" evidence="9">
    <location>
        <begin position="124"/>
        <end position="248"/>
    </location>
</feature>
<evidence type="ECO:0000259" key="9">
    <source>
        <dbReference type="Pfam" id="PF07715"/>
    </source>
</evidence>
<keyword evidence="11" id="KW-1185">Reference proteome</keyword>
<dbReference type="InterPro" id="IPR037066">
    <property type="entry name" value="Plug_dom_sf"/>
</dbReference>
<evidence type="ECO:0000256" key="4">
    <source>
        <dbReference type="ARBA" id="ARBA00022692"/>
    </source>
</evidence>
<gene>
    <name evidence="10" type="ORF">CRP01_06280</name>
</gene>
<dbReference type="Pfam" id="PF07715">
    <property type="entry name" value="Plug"/>
    <property type="match status" value="1"/>
</dbReference>
<evidence type="ECO:0000313" key="10">
    <source>
        <dbReference type="EMBL" id="PHN07704.1"/>
    </source>
</evidence>
<comment type="caution">
    <text evidence="10">The sequence shown here is derived from an EMBL/GenBank/DDBJ whole genome shotgun (WGS) entry which is preliminary data.</text>
</comment>
<organism evidence="10 11">
    <name type="scientific">Flavilitoribacter nigricans (strain ATCC 23147 / DSM 23189 / NBRC 102662 / NCIMB 1420 / SS-2)</name>
    <name type="common">Lewinella nigricans</name>
    <dbReference type="NCBI Taxonomy" id="1122177"/>
    <lineage>
        <taxon>Bacteria</taxon>
        <taxon>Pseudomonadati</taxon>
        <taxon>Bacteroidota</taxon>
        <taxon>Saprospiria</taxon>
        <taxon>Saprospirales</taxon>
        <taxon>Lewinellaceae</taxon>
        <taxon>Flavilitoribacter</taxon>
    </lineage>
</organism>
<dbReference type="GO" id="GO:0009279">
    <property type="term" value="C:cell outer membrane"/>
    <property type="evidence" value="ECO:0007669"/>
    <property type="project" value="UniProtKB-SubCell"/>
</dbReference>
<keyword evidence="8" id="KW-0732">Signal</keyword>
<keyword evidence="6 7" id="KW-0998">Cell outer membrane</keyword>
<evidence type="ECO:0000256" key="5">
    <source>
        <dbReference type="ARBA" id="ARBA00023136"/>
    </source>
</evidence>
<dbReference type="Gene3D" id="2.40.170.20">
    <property type="entry name" value="TonB-dependent receptor, beta-barrel domain"/>
    <property type="match status" value="1"/>
</dbReference>
<feature type="chain" id="PRO_5012157939" evidence="8">
    <location>
        <begin position="32"/>
        <end position="1033"/>
    </location>
</feature>
<dbReference type="InterPro" id="IPR036942">
    <property type="entry name" value="Beta-barrel_TonB_sf"/>
</dbReference>
<evidence type="ECO:0000256" key="7">
    <source>
        <dbReference type="PROSITE-ProRule" id="PRU01360"/>
    </source>
</evidence>
<comment type="similarity">
    <text evidence="7">Belongs to the TonB-dependent receptor family.</text>
</comment>
<dbReference type="Proteomes" id="UP000223913">
    <property type="component" value="Unassembled WGS sequence"/>
</dbReference>
<keyword evidence="4 7" id="KW-0812">Transmembrane</keyword>